<dbReference type="EMBL" id="CAUOFW020000753">
    <property type="protein sequence ID" value="CAK9136431.1"/>
    <property type="molecule type" value="Genomic_DNA"/>
</dbReference>
<evidence type="ECO:0000256" key="1">
    <source>
        <dbReference type="SAM" id="MobiDB-lite"/>
    </source>
</evidence>
<feature type="region of interest" description="Disordered" evidence="1">
    <location>
        <begin position="156"/>
        <end position="186"/>
    </location>
</feature>
<feature type="compositionally biased region" description="Basic residues" evidence="1">
    <location>
        <begin position="40"/>
        <end position="57"/>
    </location>
</feature>
<evidence type="ECO:0000313" key="2">
    <source>
        <dbReference type="EMBL" id="CAK9136431.1"/>
    </source>
</evidence>
<organism evidence="2 3">
    <name type="scientific">Ilex paraguariensis</name>
    <name type="common">yerba mate</name>
    <dbReference type="NCBI Taxonomy" id="185542"/>
    <lineage>
        <taxon>Eukaryota</taxon>
        <taxon>Viridiplantae</taxon>
        <taxon>Streptophyta</taxon>
        <taxon>Embryophyta</taxon>
        <taxon>Tracheophyta</taxon>
        <taxon>Spermatophyta</taxon>
        <taxon>Magnoliopsida</taxon>
        <taxon>eudicotyledons</taxon>
        <taxon>Gunneridae</taxon>
        <taxon>Pentapetalae</taxon>
        <taxon>asterids</taxon>
        <taxon>campanulids</taxon>
        <taxon>Aquifoliales</taxon>
        <taxon>Aquifoliaceae</taxon>
        <taxon>Ilex</taxon>
    </lineage>
</organism>
<feature type="region of interest" description="Disordered" evidence="1">
    <location>
        <begin position="205"/>
        <end position="233"/>
    </location>
</feature>
<accession>A0ABC8QUL0</accession>
<reference evidence="2 3" key="1">
    <citation type="submission" date="2024-02" db="EMBL/GenBank/DDBJ databases">
        <authorList>
            <person name="Vignale AGUSTIN F."/>
            <person name="Sosa J E."/>
            <person name="Modenutti C."/>
        </authorList>
    </citation>
    <scope>NUCLEOTIDE SEQUENCE [LARGE SCALE GENOMIC DNA]</scope>
</reference>
<proteinExistence type="predicted"/>
<dbReference type="AlphaFoldDB" id="A0ABC8QUL0"/>
<sequence>MEIRWSLDDVVGNATKGLQAKSRCHGKPRRSQCLGEARQSSRRHGGSANHHGQRQSRRWSTRCQWRRICGHWLSYHIGRHQRRRRHPCALGVAGDADIGLSKAFLVTVGDTDGVLGGNANRVLDGALCTGGGDADGVQGGALRVVGGDADAGLDSALHTKGGDTDGDLSGAAARNDSRGLGNAGNVDNTLGVAGGGMYDIGEKTDGTNTRIGTDARTGKLLGDSSGSRGSYPMSIVVAQPDKGLMTTST</sequence>
<protein>
    <recommendedName>
        <fullName evidence="4">Calcium-binding protein</fullName>
    </recommendedName>
</protein>
<keyword evidence="3" id="KW-1185">Reference proteome</keyword>
<evidence type="ECO:0008006" key="4">
    <source>
        <dbReference type="Google" id="ProtNLM"/>
    </source>
</evidence>
<feature type="region of interest" description="Disordered" evidence="1">
    <location>
        <begin position="17"/>
        <end position="57"/>
    </location>
</feature>
<gene>
    <name evidence="2" type="ORF">ILEXP_LOCUS3405</name>
</gene>
<comment type="caution">
    <text evidence="2">The sequence shown here is derived from an EMBL/GenBank/DDBJ whole genome shotgun (WGS) entry which is preliminary data.</text>
</comment>
<evidence type="ECO:0000313" key="3">
    <source>
        <dbReference type="Proteomes" id="UP001642360"/>
    </source>
</evidence>
<name>A0ABC8QUL0_9AQUA</name>
<dbReference type="Proteomes" id="UP001642360">
    <property type="component" value="Unassembled WGS sequence"/>
</dbReference>